<evidence type="ECO:0000256" key="6">
    <source>
        <dbReference type="RuleBase" id="RU361124"/>
    </source>
</evidence>
<dbReference type="SUPFAM" id="SSF63748">
    <property type="entry name" value="Tudor/PWWP/MBT"/>
    <property type="match status" value="1"/>
</dbReference>
<feature type="compositionally biased region" description="Polar residues" evidence="8">
    <location>
        <begin position="107"/>
        <end position="122"/>
    </location>
</feature>
<keyword evidence="7" id="KW-0175">Coiled coil</keyword>
<feature type="region of interest" description="Disordered" evidence="8">
    <location>
        <begin position="1586"/>
        <end position="1658"/>
    </location>
</feature>
<protein>
    <recommendedName>
        <fullName evidence="6">Enhancer of polycomb-like protein</fullName>
    </recommendedName>
</protein>
<feature type="compositionally biased region" description="Polar residues" evidence="8">
    <location>
        <begin position="89"/>
        <end position="98"/>
    </location>
</feature>
<comment type="caution">
    <text evidence="10">The sequence shown here is derived from an EMBL/GenBank/DDBJ whole genome shotgun (WGS) entry which is preliminary data.</text>
</comment>
<name>A0ABD1XK00_9MARC</name>
<feature type="compositionally biased region" description="Basic and acidic residues" evidence="8">
    <location>
        <begin position="399"/>
        <end position="422"/>
    </location>
</feature>
<evidence type="ECO:0000256" key="5">
    <source>
        <dbReference type="ARBA" id="ARBA00023242"/>
    </source>
</evidence>
<feature type="compositionally biased region" description="Basic and acidic residues" evidence="8">
    <location>
        <begin position="507"/>
        <end position="521"/>
    </location>
</feature>
<keyword evidence="11" id="KW-1185">Reference proteome</keyword>
<dbReference type="Gene3D" id="2.30.30.140">
    <property type="match status" value="1"/>
</dbReference>
<evidence type="ECO:0000256" key="1">
    <source>
        <dbReference type="ARBA" id="ARBA00004123"/>
    </source>
</evidence>
<feature type="region of interest" description="Disordered" evidence="8">
    <location>
        <begin position="697"/>
        <end position="717"/>
    </location>
</feature>
<keyword evidence="5 6" id="KW-0539">Nucleus</keyword>
<feature type="coiled-coil region" evidence="7">
    <location>
        <begin position="2080"/>
        <end position="2107"/>
    </location>
</feature>
<proteinExistence type="inferred from homology"/>
<comment type="subcellular location">
    <subcellularLocation>
        <location evidence="1 6">Nucleus</location>
    </subcellularLocation>
</comment>
<dbReference type="CDD" id="cd20404">
    <property type="entry name" value="Tudor_Agenet_AtEML-like"/>
    <property type="match status" value="1"/>
</dbReference>
<feature type="region of interest" description="Disordered" evidence="8">
    <location>
        <begin position="2130"/>
        <end position="2153"/>
    </location>
</feature>
<dbReference type="GO" id="GO:0035267">
    <property type="term" value="C:NuA4 histone acetyltransferase complex"/>
    <property type="evidence" value="ECO:0007669"/>
    <property type="project" value="UniProtKB-ARBA"/>
</dbReference>
<feature type="region of interest" description="Disordered" evidence="8">
    <location>
        <begin position="1795"/>
        <end position="1821"/>
    </location>
</feature>
<feature type="region of interest" description="Disordered" evidence="8">
    <location>
        <begin position="364"/>
        <end position="662"/>
    </location>
</feature>
<gene>
    <name evidence="10" type="ORF">R1flu_027852</name>
</gene>
<evidence type="ECO:0000256" key="7">
    <source>
        <dbReference type="SAM" id="Coils"/>
    </source>
</evidence>
<sequence length="2522" mass="275999">MNRGEGGGVIFKKIGQEGRRIQRQACGNCMERKSALPVMIPMSRSSRDYRASKHTKVSSEVTSSKKSQIRASGSPSRSVPATKKAKTGRVSTPLSQNRVPEGIETISGRSDGTKQSGRPASSKSKRAPDASDDVTLDTLRPSKKSKISHSLKDGEAGTGEGVSSISKNLKSEVSRKKQASVNAAPSKTPSATSSDNGLNALKLPKSGAGSVGASSLSEETQVVAGSVQRISEGAPSNAVGSSDPPELTEQRSLRPRPKPLVSKKVVKRTRYHEVSLGDSDGPRIVGRRIKVFWPLDKKWYYGSVKSYSGAKKQHKILYDDGDEEWLKLQKESFRLEILPGDSFAAPASDLANLADLVASTECGEGSKYRGDVLDGSTSASDDKSSAVERTGGHRSKAGKANERKRKSEDAVEERRKLDGTRDYKRKAGRVAEHKKVDEDSELKEVEGGRDRGKKSEVSKGPGRKRGDAKQRPLKSEKLGRGSAKRAVLEVYERRKKRAQAVDASGPTDRKDKSTEGSDGRPERRKRTGRDTGRKGNSSEARSRNSASEGTASKKTSRRGIRDSDRLFPSIKSPSVVSRRKLTETKRPKKPVLAESILEEVHTFRDEADEDKEVFPQPQVVEAREVPVQDIEETQGNGGDASPVGSVSPDAENSGHDCDVEGSPVTLSVDVTEQDGPYVESYLPSSGHDILSIDKASRNGCREETDTSSNSALGELNIDPGDVTDAAFDEHVSREIAHEIETNFLKVVPSEAMCLHESKEGVEETGIGSENSTSEALESRLGFLPSILEDSSNQEVLRSAFPPVTIPTSDMKHPPDKVYVRARHKIHKVYRRETQSSQVQKKGVQDEVSVACAPVVEPVVQQLSASSCVISAHHVLLDGPFKFRVGLEGPRYLRFLRISGLGSWSNFGDDSLQLGTYFGFPGVLSLLRVSRRMLHCFLTSIAQSKSLVGFPVDAVEQNTVASGPGACIGDLTKCSFVAHVPTGRSFSPDRPRTVQPGPLRRRRCTVSFHPYLTDPLRESKLLSLYSQLGKKNNGVNHSFQRHFVHGSRAPRLKIEHANSQEVAALSTPVQELPFSFCPEGEQLSPSRHIPSENGPSGSSGAMVVRLPQRWFLLDRTVERICFTSLFSNMRRGPKASALLTAALGSASRECRLVKFPVASVSGETWDNPQGWGCREVGTYYGWRSLLSILRVSVGDVCVRVSFSSSSLDDGWQLAAILTLVREVYGFCKDYGFGVVHVSGRDCMDLIQGLIRKLLEDGAMVFHLVRVWGWKLVADLRNVADQYDHVSPGRKVRKTATELTHSQGFYDFSGNSTSIVDSDVQLNPGYTAASSSTNVHRPCALGPCAWIPRPLLSPEKFSVTPSGSVTCQLLPFASSCNCRAYSRKDSSCEGQVLPARLGSVTQRTPSVFMALDRASFAAADPVLLFSSGMRSLPEVYPRTSMRRCTDVGTYFGAPSIESFLRISKDFWKRMFQGPRGLEEGKNVRVHLSNSFAGEEPVAGLLSQRSELPSVDAVHTEYQSNLEDRSQVTSAEGLNTGESSEAKQSKENSPGEGHKEASVESLLRSAEDLSTGKGFKRDFGTFIGCDGNANGVGGDPNASETECVVGDDTGIDKPLSKRTRADIEGSCHGVGENGVETSSPPLDLDGSEGSGPSGAAEQKTDGLALPRVNVLKLRRCPTNKGLWRVAGNSCTPPQEMSNSGRASDVRDSGEGAELMTPVLEMSRKRRLSHCSELSLPVRHDQTSVLTSMYSSSLTDCSPSCFDQEMLGATANKGFPSDSKPKEVWYDCGMTYVNEVPEGLESRKRRRKGPSPPAHSDELEAVSEHSLRRSTDSGCMRCMANLLITKSDRCVRETGAVIELQPGHGNTWILSVTVNGESKYAYKADQPVATGTSNRYTHAMMWRGGKDWSLEFVDRKQWHLFKDLHDDCFQRTVRAATVRHIPIPGVKQIPEAPRTGARFVRPYAKYIHQIDGEVEAALTSSRVIYDMDSEDEDWLNEVNLENVTSKESERRPRIEEDTLERVIDKLEKISYLRSQQEPILSEVAAEVCQTLASPEEVKAIYVYWHNKRTRKGMALIRHFQPAPWQQYQKLLEDWQATVNQLQQESPTANKQLLQSLCKRPPLFAFCLRPRGLENRNKMQRQRSQRKQGLGGSSSRQWTWAGPASDFFLDSPSKRSANLESSSGSFYGSRKYSRQRLEESINYADPVLVDLTDSFNALAGGEGFTSSGGAGQVIPTGGGGTHSQVDSCPLIRVERQPTTRPYKKKPGRKARKMRLLASAEESRRKRQLRAHHGHVNERFLDVVRSSHSLSQFGDAVIDTPSTSALSFPHTDSEDADLEAIAIEKAAEAKMARETATAKRARAQALYAVADAAMHKAVAAVIAADAIHASERAMEEAAAMVGKEKKFPELSTEVPVKDEGSRTQLRTPVTEGGTSFGSWRRALNSASRNANHVLSKGTSNKQVLMPDTDDPLLPVASWSQELGAGLGTRLLQTGELFAGIKVSPFRAVSAFKAVQMEERPHTQDFSRL</sequence>
<evidence type="ECO:0000256" key="4">
    <source>
        <dbReference type="ARBA" id="ARBA00023163"/>
    </source>
</evidence>
<feature type="compositionally biased region" description="Basic and acidic residues" evidence="8">
    <location>
        <begin position="1607"/>
        <end position="1622"/>
    </location>
</feature>
<feature type="region of interest" description="Disordered" evidence="8">
    <location>
        <begin position="1514"/>
        <end position="1562"/>
    </location>
</feature>
<feature type="compositionally biased region" description="Low complexity" evidence="8">
    <location>
        <begin position="534"/>
        <end position="549"/>
    </location>
</feature>
<dbReference type="InterPro" id="IPR024943">
    <property type="entry name" value="Enhancer_polycomb"/>
</dbReference>
<comment type="similarity">
    <text evidence="2 6">Belongs to the enhancer of polycomb family.</text>
</comment>
<keyword evidence="3 6" id="KW-0805">Transcription regulation</keyword>
<dbReference type="PANTHER" id="PTHR14898">
    <property type="entry name" value="ENHANCER OF POLYCOMB"/>
    <property type="match status" value="1"/>
</dbReference>
<reference evidence="10 11" key="1">
    <citation type="submission" date="2024-09" db="EMBL/GenBank/DDBJ databases">
        <title>Chromosome-scale assembly of Riccia fluitans.</title>
        <authorList>
            <person name="Paukszto L."/>
            <person name="Sawicki J."/>
            <person name="Karawczyk K."/>
            <person name="Piernik-Szablinska J."/>
            <person name="Szczecinska M."/>
            <person name="Mazdziarz M."/>
        </authorList>
    </citation>
    <scope>NUCLEOTIDE SEQUENCE [LARGE SCALE GENOMIC DNA]</scope>
    <source>
        <strain evidence="10">Rf_01</strain>
        <tissue evidence="10">Aerial parts of the thallus</tissue>
    </source>
</reference>
<evidence type="ECO:0000259" key="9">
    <source>
        <dbReference type="SMART" id="SM00333"/>
    </source>
</evidence>
<dbReference type="InterPro" id="IPR002999">
    <property type="entry name" value="Tudor"/>
</dbReference>
<dbReference type="InterPro" id="IPR019542">
    <property type="entry name" value="Enhancer_polycomb-like_N"/>
</dbReference>
<feature type="region of interest" description="Disordered" evidence="8">
    <location>
        <begin position="1684"/>
        <end position="1706"/>
    </location>
</feature>
<dbReference type="SMART" id="SM00333">
    <property type="entry name" value="TUDOR"/>
    <property type="match status" value="1"/>
</dbReference>
<evidence type="ECO:0000256" key="8">
    <source>
        <dbReference type="SAM" id="MobiDB-lite"/>
    </source>
</evidence>
<feature type="domain" description="Tudor" evidence="9">
    <location>
        <begin position="281"/>
        <end position="339"/>
    </location>
</feature>
<dbReference type="GO" id="GO:0005634">
    <property type="term" value="C:nucleus"/>
    <property type="evidence" value="ECO:0007669"/>
    <property type="project" value="UniProtKB-SubCell"/>
</dbReference>
<feature type="compositionally biased region" description="Polar residues" evidence="8">
    <location>
        <begin position="69"/>
        <end position="79"/>
    </location>
</feature>
<dbReference type="Pfam" id="PF10513">
    <property type="entry name" value="EPL1"/>
    <property type="match status" value="1"/>
</dbReference>
<feature type="region of interest" description="Disordered" evidence="8">
    <location>
        <begin position="2254"/>
        <end position="2285"/>
    </location>
</feature>
<feature type="region of interest" description="Disordered" evidence="8">
    <location>
        <begin position="2404"/>
        <end position="2431"/>
    </location>
</feature>
<feature type="compositionally biased region" description="Basic and acidic residues" evidence="8">
    <location>
        <begin position="464"/>
        <end position="479"/>
    </location>
</feature>
<feature type="compositionally biased region" description="Basic residues" evidence="8">
    <location>
        <begin position="2256"/>
        <end position="2269"/>
    </location>
</feature>
<feature type="compositionally biased region" description="Basic and acidic residues" evidence="8">
    <location>
        <begin position="1811"/>
        <end position="1821"/>
    </location>
</feature>
<organism evidence="10 11">
    <name type="scientific">Riccia fluitans</name>
    <dbReference type="NCBI Taxonomy" id="41844"/>
    <lineage>
        <taxon>Eukaryota</taxon>
        <taxon>Viridiplantae</taxon>
        <taxon>Streptophyta</taxon>
        <taxon>Embryophyta</taxon>
        <taxon>Marchantiophyta</taxon>
        <taxon>Marchantiopsida</taxon>
        <taxon>Marchantiidae</taxon>
        <taxon>Marchantiales</taxon>
        <taxon>Ricciaceae</taxon>
        <taxon>Riccia</taxon>
    </lineage>
</organism>
<evidence type="ECO:0000313" key="11">
    <source>
        <dbReference type="Proteomes" id="UP001605036"/>
    </source>
</evidence>
<evidence type="ECO:0000313" key="10">
    <source>
        <dbReference type="EMBL" id="KAL2609279.1"/>
    </source>
</evidence>
<dbReference type="Proteomes" id="UP001605036">
    <property type="component" value="Unassembled WGS sequence"/>
</dbReference>
<keyword evidence="4 6" id="KW-0804">Transcription</keyword>
<feature type="compositionally biased region" description="Low complexity" evidence="8">
    <location>
        <begin position="206"/>
        <end position="217"/>
    </location>
</feature>
<feature type="compositionally biased region" description="Polar residues" evidence="8">
    <location>
        <begin position="2416"/>
        <end position="2431"/>
    </location>
</feature>
<feature type="compositionally biased region" description="Polar residues" evidence="8">
    <location>
        <begin position="1514"/>
        <end position="1536"/>
    </location>
</feature>
<accession>A0ABD1XK00</accession>
<evidence type="ECO:0000256" key="2">
    <source>
        <dbReference type="ARBA" id="ARBA00008035"/>
    </source>
</evidence>
<feature type="compositionally biased region" description="Low complexity" evidence="8">
    <location>
        <begin position="183"/>
        <end position="194"/>
    </location>
</feature>
<feature type="region of interest" description="Disordered" evidence="8">
    <location>
        <begin position="32"/>
        <end position="262"/>
    </location>
</feature>
<feature type="compositionally biased region" description="Polar residues" evidence="8">
    <location>
        <begin position="1685"/>
        <end position="1698"/>
    </location>
</feature>
<feature type="compositionally biased region" description="Basic and acidic residues" evidence="8">
    <location>
        <begin position="429"/>
        <end position="457"/>
    </location>
</feature>
<evidence type="ECO:0000256" key="3">
    <source>
        <dbReference type="ARBA" id="ARBA00023015"/>
    </source>
</evidence>
<dbReference type="EMBL" id="JBHFFA010000008">
    <property type="protein sequence ID" value="KAL2609279.1"/>
    <property type="molecule type" value="Genomic_DNA"/>
</dbReference>